<reference evidence="1 2" key="1">
    <citation type="submission" date="2015-11" db="EMBL/GenBank/DDBJ databases">
        <title>Exploring the genomic traits of fungus-feeding bacterial genus Collimonas.</title>
        <authorList>
            <person name="Song C."/>
            <person name="Schmidt R."/>
            <person name="de Jager V."/>
            <person name="Krzyzanowska D."/>
            <person name="Jongedijk E."/>
            <person name="Cankar K."/>
            <person name="Beekwilder J."/>
            <person name="van Veen A."/>
            <person name="de Boer W."/>
            <person name="van Veen J.A."/>
            <person name="Garbeva P."/>
        </authorList>
    </citation>
    <scope>NUCLEOTIDE SEQUENCE [LARGE SCALE GENOMIC DNA]</scope>
    <source>
        <strain evidence="1 2">Ter91</strain>
    </source>
</reference>
<name>A0A127Q7S6_9BURK</name>
<accession>A0A127Q7S6</accession>
<dbReference type="EMBL" id="CP013234">
    <property type="protein sequence ID" value="AMP06130.1"/>
    <property type="molecule type" value="Genomic_DNA"/>
</dbReference>
<organism evidence="1 2">
    <name type="scientific">Collimonas pratensis</name>
    <dbReference type="NCBI Taxonomy" id="279113"/>
    <lineage>
        <taxon>Bacteria</taxon>
        <taxon>Pseudomonadati</taxon>
        <taxon>Pseudomonadota</taxon>
        <taxon>Betaproteobacteria</taxon>
        <taxon>Burkholderiales</taxon>
        <taxon>Oxalobacteraceae</taxon>
        <taxon>Collimonas</taxon>
    </lineage>
</organism>
<dbReference type="AlphaFoldDB" id="A0A127Q7S6"/>
<protein>
    <submittedName>
        <fullName evidence="1">Uncharacterized protein</fullName>
    </submittedName>
</protein>
<dbReference type="Proteomes" id="UP000074561">
    <property type="component" value="Chromosome"/>
</dbReference>
<gene>
    <name evidence="1" type="ORF">CPter91_3809</name>
</gene>
<proteinExistence type="predicted"/>
<evidence type="ECO:0000313" key="1">
    <source>
        <dbReference type="EMBL" id="AMP06130.1"/>
    </source>
</evidence>
<dbReference type="KEGG" id="cpra:CPter91_3809"/>
<sequence length="43" mass="4910">MPSCLGSSLQNEATYEMKLKIKAERKSEFGIIFNKKTISNPIY</sequence>
<evidence type="ECO:0000313" key="2">
    <source>
        <dbReference type="Proteomes" id="UP000074561"/>
    </source>
</evidence>